<keyword evidence="2" id="KW-1185">Reference proteome</keyword>
<proteinExistence type="predicted"/>
<accession>A0ABX9KUK6</accession>
<evidence type="ECO:0000313" key="1">
    <source>
        <dbReference type="EMBL" id="RFT66197.1"/>
    </source>
</evidence>
<dbReference type="EMBL" id="QVOD01000017">
    <property type="protein sequence ID" value="RFT66197.1"/>
    <property type="molecule type" value="Genomic_DNA"/>
</dbReference>
<dbReference type="Proteomes" id="UP000264294">
    <property type="component" value="Unassembled WGS sequence"/>
</dbReference>
<protein>
    <submittedName>
        <fullName evidence="1">DUF3221 domain-containing protein</fullName>
    </submittedName>
</protein>
<organism evidence="1 2">
    <name type="scientific">Bacillus clarus</name>
    <dbReference type="NCBI Taxonomy" id="2338372"/>
    <lineage>
        <taxon>Bacteria</taxon>
        <taxon>Bacillati</taxon>
        <taxon>Bacillota</taxon>
        <taxon>Bacilli</taxon>
        <taxon>Bacillales</taxon>
        <taxon>Bacillaceae</taxon>
        <taxon>Bacillus</taxon>
        <taxon>Bacillus cereus group</taxon>
    </lineage>
</organism>
<evidence type="ECO:0000313" key="2">
    <source>
        <dbReference type="Proteomes" id="UP000264294"/>
    </source>
</evidence>
<name>A0ABX9KUK6_9BACI</name>
<sequence>MSRVVSLHIDNDESTHKQLKSGYKIKVWSSRIFESYSEKMIVEKFEIVEK</sequence>
<gene>
    <name evidence="1" type="ORF">D0U04_15195</name>
</gene>
<dbReference type="InterPro" id="IPR012340">
    <property type="entry name" value="NA-bd_OB-fold"/>
</dbReference>
<dbReference type="Gene3D" id="2.40.50.140">
    <property type="entry name" value="Nucleic acid-binding proteins"/>
    <property type="match status" value="1"/>
</dbReference>
<comment type="caution">
    <text evidence="1">The sequence shown here is derived from an EMBL/GenBank/DDBJ whole genome shotgun (WGS) entry which is preliminary data.</text>
</comment>
<reference evidence="1 2" key="1">
    <citation type="submission" date="2018-08" db="EMBL/GenBank/DDBJ databases">
        <title>Bacillus clarus sp. nov. strain PS00077A.</title>
        <authorList>
            <person name="Mendez Acevedo M."/>
            <person name="Carroll L."/>
            <person name="Mukherjee M."/>
            <person name="Wiedmann M."/>
            <person name="Kovac J."/>
        </authorList>
    </citation>
    <scope>NUCLEOTIDE SEQUENCE [LARGE SCALE GENOMIC DNA]</scope>
    <source>
        <strain evidence="1 2">PS00077A</strain>
    </source>
</reference>